<reference evidence="2" key="1">
    <citation type="submission" date="2023-10" db="EMBL/GenBank/DDBJ databases">
        <title>Genome assembly of Pristionchus species.</title>
        <authorList>
            <person name="Yoshida K."/>
            <person name="Sommer R.J."/>
        </authorList>
    </citation>
    <scope>NUCLEOTIDE SEQUENCE</scope>
    <source>
        <strain evidence="2">RS0144</strain>
    </source>
</reference>
<evidence type="ECO:0000313" key="2">
    <source>
        <dbReference type="EMBL" id="GMS87367.1"/>
    </source>
</evidence>
<gene>
    <name evidence="2" type="ORF">PENTCL1PPCAC_9542</name>
</gene>
<feature type="region of interest" description="Disordered" evidence="1">
    <location>
        <begin position="1"/>
        <end position="22"/>
    </location>
</feature>
<keyword evidence="3" id="KW-1185">Reference proteome</keyword>
<dbReference type="AlphaFoldDB" id="A0AAV5SX66"/>
<feature type="compositionally biased region" description="Basic residues" evidence="1">
    <location>
        <begin position="1"/>
        <end position="16"/>
    </location>
</feature>
<protein>
    <recommendedName>
        <fullName evidence="4">Cytochrome P450</fullName>
    </recommendedName>
</protein>
<evidence type="ECO:0000313" key="3">
    <source>
        <dbReference type="Proteomes" id="UP001432027"/>
    </source>
</evidence>
<name>A0AAV5SX66_9BILA</name>
<proteinExistence type="predicted"/>
<evidence type="ECO:0000256" key="1">
    <source>
        <dbReference type="SAM" id="MobiDB-lite"/>
    </source>
</evidence>
<organism evidence="2 3">
    <name type="scientific">Pristionchus entomophagus</name>
    <dbReference type="NCBI Taxonomy" id="358040"/>
    <lineage>
        <taxon>Eukaryota</taxon>
        <taxon>Metazoa</taxon>
        <taxon>Ecdysozoa</taxon>
        <taxon>Nematoda</taxon>
        <taxon>Chromadorea</taxon>
        <taxon>Rhabditida</taxon>
        <taxon>Rhabditina</taxon>
        <taxon>Diplogasteromorpha</taxon>
        <taxon>Diplogasteroidea</taxon>
        <taxon>Neodiplogasteridae</taxon>
        <taxon>Pristionchus</taxon>
    </lineage>
</organism>
<evidence type="ECO:0008006" key="4">
    <source>
        <dbReference type="Google" id="ProtNLM"/>
    </source>
</evidence>
<comment type="caution">
    <text evidence="2">The sequence shown here is derived from an EMBL/GenBank/DDBJ whole genome shotgun (WGS) entry which is preliminary data.</text>
</comment>
<sequence length="115" mass="13664">RSKFTRRSKIIRRSKCRPSSVGRSNGWIEPSFFGRIVCDEKMVDKARDRLEKEKMGRRAMSEKEKDEVCINVWIGMYVLRKVKFEGMTEYPRKFNWMVRALADSDFIHDLLLDVA</sequence>
<feature type="non-terminal residue" evidence="2">
    <location>
        <position position="115"/>
    </location>
</feature>
<accession>A0AAV5SX66</accession>
<dbReference type="Proteomes" id="UP001432027">
    <property type="component" value="Unassembled WGS sequence"/>
</dbReference>
<feature type="non-terminal residue" evidence="2">
    <location>
        <position position="1"/>
    </location>
</feature>
<dbReference type="EMBL" id="BTSX01000003">
    <property type="protein sequence ID" value="GMS87367.1"/>
    <property type="molecule type" value="Genomic_DNA"/>
</dbReference>